<proteinExistence type="predicted"/>
<protein>
    <submittedName>
        <fullName evidence="5">WD40 repeat-like protein</fullName>
    </submittedName>
</protein>
<evidence type="ECO:0000313" key="6">
    <source>
        <dbReference type="Proteomes" id="UP000235786"/>
    </source>
</evidence>
<dbReference type="Gene3D" id="2.130.10.10">
    <property type="entry name" value="YVTN repeat-like/Quinoprotein amine dehydrogenase"/>
    <property type="match status" value="3"/>
</dbReference>
<feature type="compositionally biased region" description="Basic residues" evidence="2">
    <location>
        <begin position="1"/>
        <end position="12"/>
    </location>
</feature>
<dbReference type="Pfam" id="PF24883">
    <property type="entry name" value="NPHP3_N"/>
    <property type="match status" value="1"/>
</dbReference>
<gene>
    <name evidence="5" type="ORF">L207DRAFT_550794</name>
</gene>
<dbReference type="EMBL" id="KZ613938">
    <property type="protein sequence ID" value="PMD46952.1"/>
    <property type="molecule type" value="Genomic_DNA"/>
</dbReference>
<feature type="compositionally biased region" description="Polar residues" evidence="2">
    <location>
        <begin position="79"/>
        <end position="90"/>
    </location>
</feature>
<dbReference type="Gene3D" id="3.40.50.300">
    <property type="entry name" value="P-loop containing nucleotide triphosphate hydrolases"/>
    <property type="match status" value="1"/>
</dbReference>
<feature type="compositionally biased region" description="Basic and acidic residues" evidence="2">
    <location>
        <begin position="39"/>
        <end position="53"/>
    </location>
</feature>
<sequence>MFRKRFGSKKKKSAETDANEDEGSPSSSQGLASLPEQEIPLKFEPGRSRRHSDNVTGTRGASDKGQSPGAPRPPGEPVTRSQTSSTTDTNIDQRRGSSPRGAKDPVGLNVIYNPERERELDIVFVHGLGGTSRLSWSKNKDPELFWPLTFLPLEPDICHARILTFGYNATILKANKNTSSVLDFAKALLFDLKYGKGLEMEELNIGEAPVIFIVHSMGGLIVKEAYMQGKLDPEYESITKAISAIIFLATPHRGTNLADTLNRILQASFVSNSKQYITDLAQNSFILQKLNEQFRHVAPKLDIVSFYETRPTPIGFKKNSMMVVEKDSSVMGYPGEISKSLDADHHGVCKYESTVDPSYVTVRNVLKSLVSKILLSGKRRSSIQSVNLKEEHQALEAILAISERPDVDYIFFRDRWAAGTCEWILQNASYLDWLHSPGIEPQILWLHGGAASGKSILSSFIVNNLVEMGLSCQYFFIRFSDHNKRTLTTILRSLAFQLAQVFPAFCQRIAQLSDESISLENADARTIWQRVFKSILFKMEIEKPIYWIIDGLDESDTPRTVIKLLSEVSSVAIPFRILLVSRKTQELQSSFQKLPSELGLRVISSDEGHSEDFRRFVDQELEVSGTAEFKEEVKQRILKGARGNFLWMHLAIQKINGCHREADVEKALQQLPPGMEALYGRMAQSIADMQSETDKALSESILAWVTCSLRPLTVGELSQAMEKDTAEILDFQRSIVGLCGGFVVVDNSSNIEMVHQTAREYLLSNPDSPFKVNRRAAHEKIFMRCLNCLMTFGLRAKIARNTTPEFLGYAATSWFSHLSSSPVGSKSVLAILMKFFKGASLLTWIQFLAQNRQLRALVQATTHLTSFAIKRREFDAERSPLERRIAESEIIESWAVDLVKIVGKFGTNLLRSPESIHKSVPPFCPKDSITYQTFGRKEAKNLMVTGFSNTCWDDSLARISFGSEVYASSILAVGSHVAVLAPSGTVLVYHASTFEEIRQIHHGERVHRMQLNRRGSLLVSCGYATTKVWKVSTGQCIATARNPEGRPRAVNILFGNEDRTIFIAFGDKKLRSIELGQSQPTWELLADFDEEQMEGTFVNSPTCMALSPDGSLIALGYRGHPVSVWETDGPVPVGHCLRTHDLTAQGEETFGQTNQLFWHPYSGEVLGFYQEGVVFKWHPYEDERSEILTGTGNATMAMSLDGNFFATGDASGTIKVFSTADFCHVYQLASQDSVLDLTFSPDSSRFYDIRGSYTNVWEPNALIKLIDQTDHSSDNASEIDSLAQKSTVSENFTGKVDPVTALAASPTEALYCFGTEEGVVDLYEVGRGKVGELSKSKSFMTTEQITWSNNGRYVGFADLSGKVFVKSIKPNGDIMESWVVETKIEITINTTNGPIRQLLFNTDSSLLLVYTASTVNTVTLTSEPIVKSSICPAATWKWINHPSSSSLLLACGHNSIHVWNWQTLKEVRVFEFMTPRFDLSNLAFGDDGTNVPATGHSIRAGYTRQSLVPNAWEVQDTVERVLVTLDGKNILIQTSHRKEKEILLFEVAPLTESWGATTTHFSEPRGAAVPEGDPDKPSTSAGQDEPTRLNPLVLPSNLASRIEIPLVFMSRDRLVFLDRNFWLCSWRLPLPSNIAFRRSSGPAGASIFEITEHYFLPGDWVNPDYVSLCRVMAGGTVLCPRNGEVAVVKCSTLAA</sequence>
<dbReference type="InterPro" id="IPR011047">
    <property type="entry name" value="Quinoprotein_ADH-like_sf"/>
</dbReference>
<feature type="domain" description="Nephrocystin 3-like N-terminal" evidence="4">
    <location>
        <begin position="419"/>
        <end position="582"/>
    </location>
</feature>
<dbReference type="SUPFAM" id="SSF50998">
    <property type="entry name" value="Quinoprotein alcohol dehydrogenase-like"/>
    <property type="match status" value="1"/>
</dbReference>
<name>A0A2J6S860_HYAVF</name>
<evidence type="ECO:0000256" key="1">
    <source>
        <dbReference type="ARBA" id="ARBA00022737"/>
    </source>
</evidence>
<dbReference type="InterPro" id="IPR015943">
    <property type="entry name" value="WD40/YVTN_repeat-like_dom_sf"/>
</dbReference>
<dbReference type="SMART" id="SM00320">
    <property type="entry name" value="WD40"/>
    <property type="match status" value="6"/>
</dbReference>
<dbReference type="InterPro" id="IPR056884">
    <property type="entry name" value="NPHP3-like_N"/>
</dbReference>
<dbReference type="PANTHER" id="PTHR10039">
    <property type="entry name" value="AMELOGENIN"/>
    <property type="match status" value="1"/>
</dbReference>
<dbReference type="InterPro" id="IPR027417">
    <property type="entry name" value="P-loop_NTPase"/>
</dbReference>
<evidence type="ECO:0000259" key="3">
    <source>
        <dbReference type="Pfam" id="PF22939"/>
    </source>
</evidence>
<dbReference type="InterPro" id="IPR054471">
    <property type="entry name" value="GPIID_WHD"/>
</dbReference>
<reference evidence="5 6" key="1">
    <citation type="submission" date="2016-04" db="EMBL/GenBank/DDBJ databases">
        <title>A degradative enzymes factory behind the ericoid mycorrhizal symbiosis.</title>
        <authorList>
            <consortium name="DOE Joint Genome Institute"/>
            <person name="Martino E."/>
            <person name="Morin E."/>
            <person name="Grelet G."/>
            <person name="Kuo A."/>
            <person name="Kohler A."/>
            <person name="Daghino S."/>
            <person name="Barry K."/>
            <person name="Choi C."/>
            <person name="Cichocki N."/>
            <person name="Clum A."/>
            <person name="Copeland A."/>
            <person name="Hainaut M."/>
            <person name="Haridas S."/>
            <person name="Labutti K."/>
            <person name="Lindquist E."/>
            <person name="Lipzen A."/>
            <person name="Khouja H.-R."/>
            <person name="Murat C."/>
            <person name="Ohm R."/>
            <person name="Olson A."/>
            <person name="Spatafora J."/>
            <person name="Veneault-Fourrey C."/>
            <person name="Henrissat B."/>
            <person name="Grigoriev I."/>
            <person name="Martin F."/>
            <person name="Perotto S."/>
        </authorList>
    </citation>
    <scope>NUCLEOTIDE SEQUENCE [LARGE SCALE GENOMIC DNA]</scope>
    <source>
        <strain evidence="5 6">F</strain>
    </source>
</reference>
<dbReference type="Gene3D" id="3.40.50.1820">
    <property type="entry name" value="alpha/beta hydrolase"/>
    <property type="match status" value="1"/>
</dbReference>
<dbReference type="SUPFAM" id="SSF50978">
    <property type="entry name" value="WD40 repeat-like"/>
    <property type="match status" value="1"/>
</dbReference>
<accession>A0A2J6S860</accession>
<dbReference type="PANTHER" id="PTHR10039:SF16">
    <property type="entry name" value="GPI INOSITOL-DEACYLASE"/>
    <property type="match status" value="1"/>
</dbReference>
<feature type="region of interest" description="Disordered" evidence="2">
    <location>
        <begin position="1"/>
        <end position="107"/>
    </location>
</feature>
<keyword evidence="6" id="KW-1185">Reference proteome</keyword>
<dbReference type="InterPro" id="IPR029058">
    <property type="entry name" value="AB_hydrolase_fold"/>
</dbReference>
<keyword evidence="1" id="KW-0677">Repeat</keyword>
<dbReference type="OrthoDB" id="194358at2759"/>
<dbReference type="SUPFAM" id="SSF53474">
    <property type="entry name" value="alpha/beta-Hydrolases"/>
    <property type="match status" value="1"/>
</dbReference>
<dbReference type="SUPFAM" id="SSF52540">
    <property type="entry name" value="P-loop containing nucleoside triphosphate hydrolases"/>
    <property type="match status" value="1"/>
</dbReference>
<dbReference type="Pfam" id="PF22939">
    <property type="entry name" value="WHD_GPIID"/>
    <property type="match status" value="1"/>
</dbReference>
<dbReference type="InterPro" id="IPR001680">
    <property type="entry name" value="WD40_rpt"/>
</dbReference>
<feature type="domain" description="GPI inositol-deacylase winged helix" evidence="3">
    <location>
        <begin position="690"/>
        <end position="765"/>
    </location>
</feature>
<evidence type="ECO:0000256" key="2">
    <source>
        <dbReference type="SAM" id="MobiDB-lite"/>
    </source>
</evidence>
<dbReference type="InterPro" id="IPR036322">
    <property type="entry name" value="WD40_repeat_dom_sf"/>
</dbReference>
<evidence type="ECO:0000313" key="5">
    <source>
        <dbReference type="EMBL" id="PMD46952.1"/>
    </source>
</evidence>
<feature type="region of interest" description="Disordered" evidence="2">
    <location>
        <begin position="1561"/>
        <end position="1588"/>
    </location>
</feature>
<dbReference type="Proteomes" id="UP000235786">
    <property type="component" value="Unassembled WGS sequence"/>
</dbReference>
<evidence type="ECO:0000259" key="4">
    <source>
        <dbReference type="Pfam" id="PF24883"/>
    </source>
</evidence>
<organism evidence="5 6">
    <name type="scientific">Hyaloscypha variabilis (strain UAMH 11265 / GT02V1 / F)</name>
    <name type="common">Meliniomyces variabilis</name>
    <dbReference type="NCBI Taxonomy" id="1149755"/>
    <lineage>
        <taxon>Eukaryota</taxon>
        <taxon>Fungi</taxon>
        <taxon>Dikarya</taxon>
        <taxon>Ascomycota</taxon>
        <taxon>Pezizomycotina</taxon>
        <taxon>Leotiomycetes</taxon>
        <taxon>Helotiales</taxon>
        <taxon>Hyaloscyphaceae</taxon>
        <taxon>Hyaloscypha</taxon>
        <taxon>Hyaloscypha variabilis</taxon>
    </lineage>
</organism>